<dbReference type="EMBL" id="CALYLO010000002">
    <property type="protein sequence ID" value="CAH8244733.1"/>
    <property type="molecule type" value="Genomic_DNA"/>
</dbReference>
<evidence type="ECO:0000313" key="5">
    <source>
        <dbReference type="EMBL" id="CAH8244733.1"/>
    </source>
</evidence>
<reference evidence="5" key="1">
    <citation type="submission" date="2022-06" db="EMBL/GenBank/DDBJ databases">
        <authorList>
            <person name="Dietemann V."/>
            <person name="Ory F."/>
            <person name="Dainat B."/>
            <person name="Oberhansli S."/>
        </authorList>
    </citation>
    <scope>NUCLEOTIDE SEQUENCE</scope>
    <source>
        <strain evidence="5">Ena-SAMPLE-TAB-26-04-2022-14:26:32:270-5432</strain>
    </source>
</reference>
<dbReference type="Gene3D" id="1.10.287.110">
    <property type="entry name" value="DnaJ domain"/>
    <property type="match status" value="1"/>
</dbReference>
<organism evidence="5 6">
    <name type="scientific">Paenibacillus melissococcoides</name>
    <dbReference type="NCBI Taxonomy" id="2912268"/>
    <lineage>
        <taxon>Bacteria</taxon>
        <taxon>Bacillati</taxon>
        <taxon>Bacillota</taxon>
        <taxon>Bacilli</taxon>
        <taxon>Bacillales</taxon>
        <taxon>Paenibacillaceae</taxon>
        <taxon>Paenibacillus</taxon>
    </lineage>
</organism>
<comment type="caution">
    <text evidence="5">The sequence shown here is derived from an EMBL/GenBank/DDBJ whole genome shotgun (WGS) entry which is preliminary data.</text>
</comment>
<dbReference type="SUPFAM" id="SSF46565">
    <property type="entry name" value="Chaperone J-domain"/>
    <property type="match status" value="1"/>
</dbReference>
<keyword evidence="1" id="KW-0235">DNA replication</keyword>
<evidence type="ECO:0000256" key="1">
    <source>
        <dbReference type="ARBA" id="ARBA00022705"/>
    </source>
</evidence>
<name>A0ABN8U0Y8_9BACL</name>
<feature type="compositionally biased region" description="Polar residues" evidence="3">
    <location>
        <begin position="197"/>
        <end position="208"/>
    </location>
</feature>
<keyword evidence="6" id="KW-1185">Reference proteome</keyword>
<protein>
    <submittedName>
        <fullName evidence="5">Molecular chaperone DnaJ</fullName>
    </submittedName>
</protein>
<accession>A0ABN8U0Y8</accession>
<feature type="region of interest" description="Disordered" evidence="3">
    <location>
        <begin position="187"/>
        <end position="209"/>
    </location>
</feature>
<sequence length="284" mass="32850">MKKISSLDGGVRFEVRKDMQSGREDDYMEGAQFANVDDSDGVTVTEPYIVEFVRALMNLNKDWQNRVKAGTAKLQFAVQIGSRLNEEQQERLMEFLQEVPVPEKDMGKVLHAFALEMPEWAVPQLLRIYILADRIKATLIMYNDLMEQFEQMMREFEFEFWEGGLPREEERLEATLEHMRHKLSELADQAPRREQSYNRSYGDSSSNSWEHRQAGAASYHVLIGVPEEADVKQVRKQSKKLLKLLHPDHGGSAYLFDWVKKAYDAYSANSGPDNKGKRSAERRP</sequence>
<evidence type="ECO:0000259" key="4">
    <source>
        <dbReference type="PROSITE" id="PS50076"/>
    </source>
</evidence>
<dbReference type="InterPro" id="IPR036869">
    <property type="entry name" value="J_dom_sf"/>
</dbReference>
<feature type="domain" description="J" evidence="4">
    <location>
        <begin position="218"/>
        <end position="284"/>
    </location>
</feature>
<evidence type="ECO:0000256" key="3">
    <source>
        <dbReference type="SAM" id="MobiDB-lite"/>
    </source>
</evidence>
<gene>
    <name evidence="5" type="ORF">WJ0W_001963</name>
</gene>
<proteinExistence type="predicted"/>
<keyword evidence="2" id="KW-0346">Stress response</keyword>
<dbReference type="Proteomes" id="UP001154322">
    <property type="component" value="Unassembled WGS sequence"/>
</dbReference>
<evidence type="ECO:0000313" key="6">
    <source>
        <dbReference type="Proteomes" id="UP001154322"/>
    </source>
</evidence>
<dbReference type="RefSeq" id="WP_249724759.1">
    <property type="nucleotide sequence ID" value="NZ_AP031286.1"/>
</dbReference>
<feature type="compositionally biased region" description="Basic and acidic residues" evidence="3">
    <location>
        <begin position="187"/>
        <end position="196"/>
    </location>
</feature>
<evidence type="ECO:0000256" key="2">
    <source>
        <dbReference type="ARBA" id="ARBA00023016"/>
    </source>
</evidence>
<dbReference type="PROSITE" id="PS50076">
    <property type="entry name" value="DNAJ_2"/>
    <property type="match status" value="1"/>
</dbReference>
<dbReference type="InterPro" id="IPR001623">
    <property type="entry name" value="DnaJ_domain"/>
</dbReference>